<keyword evidence="1" id="KW-0175">Coiled coil</keyword>
<feature type="region of interest" description="Disordered" evidence="2">
    <location>
        <begin position="62"/>
        <end position="156"/>
    </location>
</feature>
<evidence type="ECO:0000313" key="5">
    <source>
        <dbReference type="Proteomes" id="UP000887567"/>
    </source>
</evidence>
<sequence>MLFKGVFIVVIIAMYWGVDGADDEHNGVVKRGTLNKTNKDLKALSDVVKALNERIKELESKKGWCKDGTPGAAGAPGKPGKDGTPGKDGAPGKDGVGLPGKGGAPGKDGAPGPRGRDGRDGQHGSPGPRGSPGLQGPRGTQGLRGHPGPKSGGVQYIRWGRTSCPSGAKLVYKGRVGGEDHLHPGGGSNYVCLTESPKYASYNDAHQSSGFMYGAEYQTKQSYNPFPHNPHDHDVPCAVCFVPKRNTKLMIPATYHCPSGWSKEYWGYLMTEHYNHPNQRNFICVDKDPEVIKGSHSDKNGALLYTVEGRCGSLPCLPYVEGRELTCVVCTK</sequence>
<dbReference type="PANTHER" id="PTHR24024">
    <property type="entry name" value="PULMONARY SURFACTANT-ASSOCIATED PROTEIN A"/>
    <property type="match status" value="1"/>
</dbReference>
<dbReference type="InterPro" id="IPR051077">
    <property type="entry name" value="Ca-dependent_lectin"/>
</dbReference>
<dbReference type="InterPro" id="IPR008160">
    <property type="entry name" value="Collagen"/>
</dbReference>
<name>A0A913XYS8_EXADI</name>
<protein>
    <recommendedName>
        <fullName evidence="6">Short-chain collagen C4-like</fullName>
    </recommendedName>
</protein>
<evidence type="ECO:0000256" key="1">
    <source>
        <dbReference type="SAM" id="Coils"/>
    </source>
</evidence>
<feature type="chain" id="PRO_5037585788" description="Short-chain collagen C4-like" evidence="3">
    <location>
        <begin position="21"/>
        <end position="332"/>
    </location>
</feature>
<feature type="coiled-coil region" evidence="1">
    <location>
        <begin position="34"/>
        <end position="61"/>
    </location>
</feature>
<evidence type="ECO:0008006" key="6">
    <source>
        <dbReference type="Google" id="ProtNLM"/>
    </source>
</evidence>
<dbReference type="GeneID" id="110250101"/>
<dbReference type="PANTHER" id="PTHR24024:SF18">
    <property type="entry name" value="SHORT-CHAIN COLLAGEN C4-LIKE"/>
    <property type="match status" value="1"/>
</dbReference>
<dbReference type="GO" id="GO:0005615">
    <property type="term" value="C:extracellular space"/>
    <property type="evidence" value="ECO:0007669"/>
    <property type="project" value="TreeGrafter"/>
</dbReference>
<feature type="signal peptide" evidence="3">
    <location>
        <begin position="1"/>
        <end position="20"/>
    </location>
</feature>
<accession>A0A913XYS8</accession>
<keyword evidence="3" id="KW-0732">Signal</keyword>
<proteinExistence type="predicted"/>
<evidence type="ECO:0000256" key="2">
    <source>
        <dbReference type="SAM" id="MobiDB-lite"/>
    </source>
</evidence>
<feature type="compositionally biased region" description="Low complexity" evidence="2">
    <location>
        <begin position="66"/>
        <end position="78"/>
    </location>
</feature>
<dbReference type="EnsemblMetazoa" id="XM_021056701.2">
    <property type="protein sequence ID" value="XP_020912360.1"/>
    <property type="gene ID" value="LOC110250101"/>
</dbReference>
<dbReference type="Proteomes" id="UP000887567">
    <property type="component" value="Unplaced"/>
</dbReference>
<dbReference type="OrthoDB" id="6086925at2759"/>
<dbReference type="RefSeq" id="XP_020912360.1">
    <property type="nucleotide sequence ID" value="XM_021056701.2"/>
</dbReference>
<dbReference type="AlphaFoldDB" id="A0A913XYS8"/>
<organism evidence="4 5">
    <name type="scientific">Exaiptasia diaphana</name>
    <name type="common">Tropical sea anemone</name>
    <name type="synonym">Aiptasia pulchella</name>
    <dbReference type="NCBI Taxonomy" id="2652724"/>
    <lineage>
        <taxon>Eukaryota</taxon>
        <taxon>Metazoa</taxon>
        <taxon>Cnidaria</taxon>
        <taxon>Anthozoa</taxon>
        <taxon>Hexacorallia</taxon>
        <taxon>Actiniaria</taxon>
        <taxon>Aiptasiidae</taxon>
        <taxon>Exaiptasia</taxon>
    </lineage>
</organism>
<keyword evidence="5" id="KW-1185">Reference proteome</keyword>
<reference evidence="4" key="1">
    <citation type="submission" date="2022-11" db="UniProtKB">
        <authorList>
            <consortium name="EnsemblMetazoa"/>
        </authorList>
    </citation>
    <scope>IDENTIFICATION</scope>
</reference>
<feature type="compositionally biased region" description="Gly residues" evidence="2">
    <location>
        <begin position="92"/>
        <end position="106"/>
    </location>
</feature>
<evidence type="ECO:0000313" key="4">
    <source>
        <dbReference type="EnsemblMetazoa" id="XP_020912360.1"/>
    </source>
</evidence>
<dbReference type="KEGG" id="epa:110250101"/>
<dbReference type="Pfam" id="PF01391">
    <property type="entry name" value="Collagen"/>
    <property type="match status" value="1"/>
</dbReference>
<dbReference type="OMA" id="YLMTEHY"/>
<evidence type="ECO:0000256" key="3">
    <source>
        <dbReference type="SAM" id="SignalP"/>
    </source>
</evidence>